<gene>
    <name evidence="1" type="ORF">HPB50_000630</name>
</gene>
<comment type="caution">
    <text evidence="1">The sequence shown here is derived from an EMBL/GenBank/DDBJ whole genome shotgun (WGS) entry which is preliminary data.</text>
</comment>
<reference evidence="1" key="1">
    <citation type="submission" date="2020-05" db="EMBL/GenBank/DDBJ databases">
        <title>Large-scale comparative analyses of tick genomes elucidate their genetic diversity and vector capacities.</title>
        <authorList>
            <person name="Jia N."/>
            <person name="Wang J."/>
            <person name="Shi W."/>
            <person name="Du L."/>
            <person name="Sun Y."/>
            <person name="Zhan W."/>
            <person name="Jiang J."/>
            <person name="Wang Q."/>
            <person name="Zhang B."/>
            <person name="Ji P."/>
            <person name="Sakyi L.B."/>
            <person name="Cui X."/>
            <person name="Yuan T."/>
            <person name="Jiang B."/>
            <person name="Yang W."/>
            <person name="Lam T.T.-Y."/>
            <person name="Chang Q."/>
            <person name="Ding S."/>
            <person name="Wang X."/>
            <person name="Zhu J."/>
            <person name="Ruan X."/>
            <person name="Zhao L."/>
            <person name="Wei J."/>
            <person name="Que T."/>
            <person name="Du C."/>
            <person name="Cheng J."/>
            <person name="Dai P."/>
            <person name="Han X."/>
            <person name="Huang E."/>
            <person name="Gao Y."/>
            <person name="Liu J."/>
            <person name="Shao H."/>
            <person name="Ye R."/>
            <person name="Li L."/>
            <person name="Wei W."/>
            <person name="Wang X."/>
            <person name="Wang C."/>
            <person name="Yang T."/>
            <person name="Huo Q."/>
            <person name="Li W."/>
            <person name="Guo W."/>
            <person name="Chen H."/>
            <person name="Zhou L."/>
            <person name="Ni X."/>
            <person name="Tian J."/>
            <person name="Zhou Y."/>
            <person name="Sheng Y."/>
            <person name="Liu T."/>
            <person name="Pan Y."/>
            <person name="Xia L."/>
            <person name="Li J."/>
            <person name="Zhao F."/>
            <person name="Cao W."/>
        </authorList>
    </citation>
    <scope>NUCLEOTIDE SEQUENCE</scope>
    <source>
        <strain evidence="1">Hyas-2018</strain>
    </source>
</reference>
<dbReference type="Proteomes" id="UP000821845">
    <property type="component" value="Chromosome 1"/>
</dbReference>
<proteinExistence type="predicted"/>
<sequence length="787" mass="86129">MTKVTRLEDQGEKEKTIFGTHMPVVEGEIHGRRVSVLRDSGTNTVLVRKSLVNDEELTGEYSSVLLVDSSVRWLPEAKIFVSTPYYTGSVVAKCLEEPLYDLVIGNLPGAELFLERAASVVYRGHDRCVSAWTAQNRRFPRKGASARPAQRWRQRVSTSVLHVNAPCGIRRASTAPMQRFLKRLLRRGPRKVVARARRTVRRAPSNIRGNTMREPLPLKRQPDKGARFLAPCTSARAFKAGRDEQRRRREARRQRRSARTRKPPSREGLKKGTVRSTSGASAWPSTSFFLFPAPTDPELSLRPFGGGESQRSAPNPSSARVIFDRKGEGPTRERRALAVPADAVRSPHRNVSRTEAAARLGPVCPSGFAVPTSRPLQTPLDEHATVTTMRGGAGATILLMLAIAQGSPTERSKYLPIVFPEDKPPCPAGLVCRDITLCSSAINQVRSGGRPTICGWNRHVAKVCCPQDSRVGTGRPYTPEFIAFRRPSECGILVVPQVNASATTKIPKTSTFKTSTSSGSTSRSTSSSSTRFPSTVKKSYIYTTTTLHTKADANSSRRGSVAPPLRSHTQPTLRPSANFGYNVNQRSTSAYLTTTPPYSARASPPQRQAPAAAAAVPAVSVPVVAHPAAAHPVAAEAVPAGRNPAPAPPPAPSGGGHVHYSVYQTNQVVSSHNQYEYTEFQGSSGDRNYISNGGGNHHQYWEAPPHNQQGYANGGGRASNDWYSHNTFAKRQARSIRDWGKKSHDGAYGNDVLPKKGFSTEDKKRRYDWAPKKKARNRLHNTSRECP</sequence>
<evidence type="ECO:0000313" key="2">
    <source>
        <dbReference type="Proteomes" id="UP000821845"/>
    </source>
</evidence>
<organism evidence="1 2">
    <name type="scientific">Hyalomma asiaticum</name>
    <name type="common">Tick</name>
    <dbReference type="NCBI Taxonomy" id="266040"/>
    <lineage>
        <taxon>Eukaryota</taxon>
        <taxon>Metazoa</taxon>
        <taxon>Ecdysozoa</taxon>
        <taxon>Arthropoda</taxon>
        <taxon>Chelicerata</taxon>
        <taxon>Arachnida</taxon>
        <taxon>Acari</taxon>
        <taxon>Parasitiformes</taxon>
        <taxon>Ixodida</taxon>
        <taxon>Ixodoidea</taxon>
        <taxon>Ixodidae</taxon>
        <taxon>Hyalomminae</taxon>
        <taxon>Hyalomma</taxon>
    </lineage>
</organism>
<evidence type="ECO:0000313" key="1">
    <source>
        <dbReference type="EMBL" id="KAH6943916.1"/>
    </source>
</evidence>
<dbReference type="EMBL" id="CM023481">
    <property type="protein sequence ID" value="KAH6943916.1"/>
    <property type="molecule type" value="Genomic_DNA"/>
</dbReference>
<name>A0ACB7TCE8_HYAAI</name>
<keyword evidence="2" id="KW-1185">Reference proteome</keyword>
<accession>A0ACB7TCE8</accession>
<protein>
    <submittedName>
        <fullName evidence="1">Uncharacterized protein</fullName>
    </submittedName>
</protein>